<comment type="pathway">
    <text evidence="2">Secondary metabolite biosynthesis.</text>
</comment>
<name>A0A9P6E9L5_9AGAR</name>
<dbReference type="Pfam" id="PF13813">
    <property type="entry name" value="MBOAT_2"/>
    <property type="match status" value="1"/>
</dbReference>
<feature type="transmembrane region" description="Helical" evidence="8">
    <location>
        <begin position="346"/>
        <end position="366"/>
    </location>
</feature>
<keyword evidence="11" id="KW-1185">Reference proteome</keyword>
<comment type="similarity">
    <text evidence="3">Belongs to the wax synthase family.</text>
</comment>
<evidence type="ECO:0000256" key="1">
    <source>
        <dbReference type="ARBA" id="ARBA00004141"/>
    </source>
</evidence>
<evidence type="ECO:0000259" key="9">
    <source>
        <dbReference type="Pfam" id="PF13813"/>
    </source>
</evidence>
<evidence type="ECO:0000256" key="7">
    <source>
        <dbReference type="ARBA" id="ARBA00023136"/>
    </source>
</evidence>
<dbReference type="OrthoDB" id="1077582at2759"/>
<feature type="transmembrane region" description="Helical" evidence="8">
    <location>
        <begin position="378"/>
        <end position="399"/>
    </location>
</feature>
<feature type="transmembrane region" description="Helical" evidence="8">
    <location>
        <begin position="313"/>
        <end position="334"/>
    </location>
</feature>
<keyword evidence="5 8" id="KW-0812">Transmembrane</keyword>
<dbReference type="InterPro" id="IPR044851">
    <property type="entry name" value="Wax_synthase"/>
</dbReference>
<keyword evidence="4 10" id="KW-0808">Transferase</keyword>
<evidence type="ECO:0000256" key="8">
    <source>
        <dbReference type="SAM" id="Phobius"/>
    </source>
</evidence>
<dbReference type="PANTHER" id="PTHR31595:SF57">
    <property type="entry name" value="OS04G0481900 PROTEIN"/>
    <property type="match status" value="1"/>
</dbReference>
<dbReference type="AlphaFoldDB" id="A0A9P6E9L5"/>
<reference evidence="10" key="1">
    <citation type="submission" date="2020-11" db="EMBL/GenBank/DDBJ databases">
        <authorList>
            <consortium name="DOE Joint Genome Institute"/>
            <person name="Ahrendt S."/>
            <person name="Riley R."/>
            <person name="Andreopoulos W."/>
            <person name="Labutti K."/>
            <person name="Pangilinan J."/>
            <person name="Ruiz-Duenas F.J."/>
            <person name="Barrasa J.M."/>
            <person name="Sanchez-Garcia M."/>
            <person name="Camarero S."/>
            <person name="Miyauchi S."/>
            <person name="Serrano A."/>
            <person name="Linde D."/>
            <person name="Babiker R."/>
            <person name="Drula E."/>
            <person name="Ayuso-Fernandez I."/>
            <person name="Pacheco R."/>
            <person name="Padilla G."/>
            <person name="Ferreira P."/>
            <person name="Barriuso J."/>
            <person name="Kellner H."/>
            <person name="Castanera R."/>
            <person name="Alfaro M."/>
            <person name="Ramirez L."/>
            <person name="Pisabarro A.G."/>
            <person name="Kuo A."/>
            <person name="Tritt A."/>
            <person name="Lipzen A."/>
            <person name="He G."/>
            <person name="Yan M."/>
            <person name="Ng V."/>
            <person name="Cullen D."/>
            <person name="Martin F."/>
            <person name="Rosso M.-N."/>
            <person name="Henrissat B."/>
            <person name="Hibbett D."/>
            <person name="Martinez A.T."/>
            <person name="Grigoriev I.V."/>
        </authorList>
    </citation>
    <scope>NUCLEOTIDE SEQUENCE</scope>
    <source>
        <strain evidence="10">CBS 506.95</strain>
    </source>
</reference>
<dbReference type="GO" id="GO:0008374">
    <property type="term" value="F:O-acyltransferase activity"/>
    <property type="evidence" value="ECO:0007669"/>
    <property type="project" value="InterPro"/>
</dbReference>
<gene>
    <name evidence="10" type="ORF">CPB83DRAFT_860573</name>
</gene>
<keyword evidence="6 8" id="KW-1133">Transmembrane helix</keyword>
<dbReference type="PANTHER" id="PTHR31595">
    <property type="entry name" value="LONG-CHAIN-ALCOHOL O-FATTY-ACYLTRANSFERASE 3-RELATED"/>
    <property type="match status" value="1"/>
</dbReference>
<evidence type="ECO:0000256" key="6">
    <source>
        <dbReference type="ARBA" id="ARBA00022989"/>
    </source>
</evidence>
<proteinExistence type="inferred from homology"/>
<feature type="transmembrane region" description="Helical" evidence="8">
    <location>
        <begin position="239"/>
        <end position="269"/>
    </location>
</feature>
<dbReference type="Proteomes" id="UP000807306">
    <property type="component" value="Unassembled WGS sequence"/>
</dbReference>
<feature type="domain" description="Wax synthase" evidence="9">
    <location>
        <begin position="276"/>
        <end position="355"/>
    </location>
</feature>
<sequence>MPYDPFLARIGSLPLFFSPLMANSTWNFSELIPSLSLERRQPVSVKTFAQCFVPAILSYYLTAVLVLIPRTLVLRLALLPVTLLLAYRSLLRLDFASDLGEWYNFLNQGHALALATLTFRVCIWTFKKEPLRRRRSPQKPNPVSSELGQLLLDASDLVFNLRGIGWDWSHGITLPLERRDITSTPSFLLTTFRWFIANTLAMDCCHYAVQWFAPHTLGSPTGGSVFDASLPLPMRYGRAVLITFVSGFTVYFAINALYHMFAIIGITVFRQSPMQWPPVSDKPYLSTSLNEFWTKRWHQLFRDCFIGFGGKPLMLVIGRVGAILGAFLASGILHDAGTWGMGRGTDVSYISGFFFMNGVGVLLEVLYKKMTGKRVGGFVGWIWAASWLLGWGMLLVDAWGRRGLVGSKFFGNAFRPSFLLFEPLY</sequence>
<dbReference type="InterPro" id="IPR032805">
    <property type="entry name" value="Wax_synthase_dom"/>
</dbReference>
<evidence type="ECO:0000256" key="5">
    <source>
        <dbReference type="ARBA" id="ARBA00022692"/>
    </source>
</evidence>
<comment type="caution">
    <text evidence="10">The sequence shown here is derived from an EMBL/GenBank/DDBJ whole genome shotgun (WGS) entry which is preliminary data.</text>
</comment>
<evidence type="ECO:0000256" key="2">
    <source>
        <dbReference type="ARBA" id="ARBA00005179"/>
    </source>
</evidence>
<dbReference type="GO" id="GO:0016020">
    <property type="term" value="C:membrane"/>
    <property type="evidence" value="ECO:0007669"/>
    <property type="project" value="UniProtKB-SubCell"/>
</dbReference>
<dbReference type="EMBL" id="MU157892">
    <property type="protein sequence ID" value="KAF9524844.1"/>
    <property type="molecule type" value="Genomic_DNA"/>
</dbReference>
<evidence type="ECO:0000313" key="10">
    <source>
        <dbReference type="EMBL" id="KAF9524844.1"/>
    </source>
</evidence>
<protein>
    <submittedName>
        <fullName evidence="10">Membrane bound O-acyl transferase family-domain-containing protein</fullName>
    </submittedName>
</protein>
<evidence type="ECO:0000256" key="3">
    <source>
        <dbReference type="ARBA" id="ARBA00007282"/>
    </source>
</evidence>
<evidence type="ECO:0000256" key="4">
    <source>
        <dbReference type="ARBA" id="ARBA00022679"/>
    </source>
</evidence>
<dbReference type="GO" id="GO:0006629">
    <property type="term" value="P:lipid metabolic process"/>
    <property type="evidence" value="ECO:0007669"/>
    <property type="project" value="InterPro"/>
</dbReference>
<evidence type="ECO:0000313" key="11">
    <source>
        <dbReference type="Proteomes" id="UP000807306"/>
    </source>
</evidence>
<organism evidence="10 11">
    <name type="scientific">Crepidotus variabilis</name>
    <dbReference type="NCBI Taxonomy" id="179855"/>
    <lineage>
        <taxon>Eukaryota</taxon>
        <taxon>Fungi</taxon>
        <taxon>Dikarya</taxon>
        <taxon>Basidiomycota</taxon>
        <taxon>Agaricomycotina</taxon>
        <taxon>Agaricomycetes</taxon>
        <taxon>Agaricomycetidae</taxon>
        <taxon>Agaricales</taxon>
        <taxon>Agaricineae</taxon>
        <taxon>Crepidotaceae</taxon>
        <taxon>Crepidotus</taxon>
    </lineage>
</organism>
<keyword evidence="7 8" id="KW-0472">Membrane</keyword>
<accession>A0A9P6E9L5</accession>
<comment type="subcellular location">
    <subcellularLocation>
        <location evidence="1">Membrane</location>
        <topology evidence="1">Multi-pass membrane protein</topology>
    </subcellularLocation>
</comment>